<dbReference type="InterPro" id="IPR050901">
    <property type="entry name" value="BP-dep_ABC_trans_perm"/>
</dbReference>
<evidence type="ECO:0000256" key="2">
    <source>
        <dbReference type="ARBA" id="ARBA00022448"/>
    </source>
</evidence>
<gene>
    <name evidence="9" type="ORF">EJQ19_18050</name>
</gene>
<feature type="transmembrane region" description="Helical" evidence="7">
    <location>
        <begin position="76"/>
        <end position="96"/>
    </location>
</feature>
<reference evidence="9 10" key="1">
    <citation type="submission" date="2018-12" db="EMBL/GenBank/DDBJ databases">
        <title>Bacillus ochoae sp. nov., Paenibacillus whitsoniae sp. nov., Paenibacillus spiritus sp. nov. Isolated from the Mars Exploration Rover during spacecraft assembly.</title>
        <authorList>
            <person name="Seuylemezian A."/>
            <person name="Vaishampayan P."/>
        </authorList>
    </citation>
    <scope>NUCLEOTIDE SEQUENCE [LARGE SCALE GENOMIC DNA]</scope>
    <source>
        <strain evidence="9 10">MER 54</strain>
    </source>
</reference>
<dbReference type="SUPFAM" id="SSF161098">
    <property type="entry name" value="MetI-like"/>
    <property type="match status" value="1"/>
</dbReference>
<accession>A0A3S0AAC6</accession>
<dbReference type="Proteomes" id="UP000276128">
    <property type="component" value="Unassembled WGS sequence"/>
</dbReference>
<evidence type="ECO:0000256" key="6">
    <source>
        <dbReference type="ARBA" id="ARBA00023136"/>
    </source>
</evidence>
<feature type="domain" description="ABC transmembrane type-1" evidence="8">
    <location>
        <begin position="68"/>
        <end position="260"/>
    </location>
</feature>
<dbReference type="Pfam" id="PF00528">
    <property type="entry name" value="BPD_transp_1"/>
    <property type="match status" value="1"/>
</dbReference>
<keyword evidence="4 7" id="KW-0812">Transmembrane</keyword>
<comment type="subcellular location">
    <subcellularLocation>
        <location evidence="1 7">Cell membrane</location>
        <topology evidence="1 7">Multi-pass membrane protein</topology>
    </subcellularLocation>
</comment>
<dbReference type="PANTHER" id="PTHR32243:SF24">
    <property type="entry name" value="DIACETYLCHITOBIOSE UPTAKE SYSTEM PERMEASE PROTEIN NGCG"/>
    <property type="match status" value="1"/>
</dbReference>
<dbReference type="EMBL" id="RXHU01000054">
    <property type="protein sequence ID" value="RTE08327.1"/>
    <property type="molecule type" value="Genomic_DNA"/>
</dbReference>
<keyword evidence="10" id="KW-1185">Reference proteome</keyword>
<dbReference type="GO" id="GO:0005886">
    <property type="term" value="C:plasma membrane"/>
    <property type="evidence" value="ECO:0007669"/>
    <property type="project" value="UniProtKB-SubCell"/>
</dbReference>
<feature type="transmembrane region" description="Helical" evidence="7">
    <location>
        <begin position="12"/>
        <end position="30"/>
    </location>
</feature>
<dbReference type="Gene3D" id="1.10.3720.10">
    <property type="entry name" value="MetI-like"/>
    <property type="match status" value="1"/>
</dbReference>
<keyword evidence="6 7" id="KW-0472">Membrane</keyword>
<keyword evidence="3" id="KW-1003">Cell membrane</keyword>
<evidence type="ECO:0000256" key="4">
    <source>
        <dbReference type="ARBA" id="ARBA00022692"/>
    </source>
</evidence>
<dbReference type="AlphaFoldDB" id="A0A3S0AAC6"/>
<evidence type="ECO:0000256" key="5">
    <source>
        <dbReference type="ARBA" id="ARBA00022989"/>
    </source>
</evidence>
<name>A0A3S0AAC6_9BACL</name>
<evidence type="ECO:0000256" key="3">
    <source>
        <dbReference type="ARBA" id="ARBA00022475"/>
    </source>
</evidence>
<dbReference type="OrthoDB" id="187395at2"/>
<evidence type="ECO:0000259" key="8">
    <source>
        <dbReference type="PROSITE" id="PS50928"/>
    </source>
</evidence>
<dbReference type="GO" id="GO:0055085">
    <property type="term" value="P:transmembrane transport"/>
    <property type="evidence" value="ECO:0007669"/>
    <property type="project" value="InterPro"/>
</dbReference>
<comment type="caution">
    <text evidence="9">The sequence shown here is derived from an EMBL/GenBank/DDBJ whole genome shotgun (WGS) entry which is preliminary data.</text>
</comment>
<evidence type="ECO:0000313" key="9">
    <source>
        <dbReference type="EMBL" id="RTE08327.1"/>
    </source>
</evidence>
<sequence>MVRRFRGFLPHLVLLVYIAVILCPLGWVLLSSFKTNKEIIAAPWAFPANLSLANYWNAWSGAHVGRYFLNSVVNSAVSALAALGLGTTTAFALTRMKFPRISRLLRRVFLLALLVPSGALIVPLYLLLRDLHLVNSPLALILPYLVLELPWTIYMVSAFMSSISSELEEAGIMDGLSMHGLLWRILVPIAIPSLFTVFMLNFLTGWNEFMMANVFLTKETLRTLPVSMVAFYDQLNMNYGSLSAAIVLSMLPVIAMYFLMHRRIMVHIKA</sequence>
<proteinExistence type="inferred from homology"/>
<dbReference type="InterPro" id="IPR035906">
    <property type="entry name" value="MetI-like_sf"/>
</dbReference>
<dbReference type="PROSITE" id="PS50928">
    <property type="entry name" value="ABC_TM1"/>
    <property type="match status" value="1"/>
</dbReference>
<keyword evidence="2 7" id="KW-0813">Transport</keyword>
<evidence type="ECO:0000313" key="10">
    <source>
        <dbReference type="Proteomes" id="UP000276128"/>
    </source>
</evidence>
<feature type="transmembrane region" description="Helical" evidence="7">
    <location>
        <begin position="140"/>
        <end position="160"/>
    </location>
</feature>
<protein>
    <submittedName>
        <fullName evidence="9">Carbohydrate ABC transporter permease</fullName>
    </submittedName>
</protein>
<organism evidence="9 10">
    <name type="scientific">Paenibacillus whitsoniae</name>
    <dbReference type="NCBI Taxonomy" id="2496558"/>
    <lineage>
        <taxon>Bacteria</taxon>
        <taxon>Bacillati</taxon>
        <taxon>Bacillota</taxon>
        <taxon>Bacilli</taxon>
        <taxon>Bacillales</taxon>
        <taxon>Paenibacillaceae</taxon>
        <taxon>Paenibacillus</taxon>
    </lineage>
</organism>
<evidence type="ECO:0000256" key="7">
    <source>
        <dbReference type="RuleBase" id="RU363032"/>
    </source>
</evidence>
<feature type="transmembrane region" description="Helical" evidence="7">
    <location>
        <begin position="181"/>
        <end position="203"/>
    </location>
</feature>
<dbReference type="CDD" id="cd06261">
    <property type="entry name" value="TM_PBP2"/>
    <property type="match status" value="1"/>
</dbReference>
<evidence type="ECO:0000256" key="1">
    <source>
        <dbReference type="ARBA" id="ARBA00004651"/>
    </source>
</evidence>
<feature type="transmembrane region" description="Helical" evidence="7">
    <location>
        <begin position="239"/>
        <end position="260"/>
    </location>
</feature>
<dbReference type="PANTHER" id="PTHR32243">
    <property type="entry name" value="MALTOSE TRANSPORT SYSTEM PERMEASE-RELATED"/>
    <property type="match status" value="1"/>
</dbReference>
<dbReference type="InterPro" id="IPR000515">
    <property type="entry name" value="MetI-like"/>
</dbReference>
<comment type="similarity">
    <text evidence="7">Belongs to the binding-protein-dependent transport system permease family.</text>
</comment>
<keyword evidence="5 7" id="KW-1133">Transmembrane helix</keyword>
<feature type="transmembrane region" description="Helical" evidence="7">
    <location>
        <begin position="108"/>
        <end position="128"/>
    </location>
</feature>